<dbReference type="RefSeq" id="WP_102721497.1">
    <property type="nucleotide sequence ID" value="NZ_CP029701.1"/>
</dbReference>
<dbReference type="AlphaFoldDB" id="A0AAE7BIA3"/>
<organism evidence="3 4">
    <name type="scientific">Akkermansia massiliensis</name>
    <dbReference type="NCBI Taxonomy" id="2927224"/>
    <lineage>
        <taxon>Bacteria</taxon>
        <taxon>Pseudomonadati</taxon>
        <taxon>Verrucomicrobiota</taxon>
        <taxon>Verrucomicrobiia</taxon>
        <taxon>Verrucomicrobiales</taxon>
        <taxon>Akkermansiaceae</taxon>
        <taxon>Akkermansia</taxon>
    </lineage>
</organism>
<gene>
    <name evidence="3" type="ORF">DMI76_12795</name>
</gene>
<dbReference type="Proteomes" id="UP000642553">
    <property type="component" value="Chromosome"/>
</dbReference>
<name>A0AAE7BIA3_9BACT</name>
<dbReference type="EMBL" id="CP029701">
    <property type="protein sequence ID" value="QHV64180.1"/>
    <property type="molecule type" value="Genomic_DNA"/>
</dbReference>
<dbReference type="PROSITE" id="PS51257">
    <property type="entry name" value="PROKAR_LIPOPROTEIN"/>
    <property type="match status" value="1"/>
</dbReference>
<evidence type="ECO:0000256" key="1">
    <source>
        <dbReference type="SAM" id="MobiDB-lite"/>
    </source>
</evidence>
<evidence type="ECO:0000256" key="2">
    <source>
        <dbReference type="SAM" id="SignalP"/>
    </source>
</evidence>
<evidence type="ECO:0008006" key="5">
    <source>
        <dbReference type="Google" id="ProtNLM"/>
    </source>
</evidence>
<keyword evidence="2" id="KW-0732">Signal</keyword>
<feature type="compositionally biased region" description="Basic and acidic residues" evidence="1">
    <location>
        <begin position="141"/>
        <end position="153"/>
    </location>
</feature>
<evidence type="ECO:0000313" key="4">
    <source>
        <dbReference type="Proteomes" id="UP000642553"/>
    </source>
</evidence>
<feature type="chain" id="PRO_5042145712" description="Lipoprotein SmpA/OmlA domain-containing protein" evidence="2">
    <location>
        <begin position="20"/>
        <end position="174"/>
    </location>
</feature>
<feature type="region of interest" description="Disordered" evidence="1">
    <location>
        <begin position="141"/>
        <end position="161"/>
    </location>
</feature>
<sequence>MQMRYVLLPFLGALCLALAACSVTYGNKSVASPEVYGRLAPGKSSKADVYDALGQPSDVVTMKNGVLWTYRYRKAKNDFLGNIPLFGVGLIAGGKNGDVYTVLALFDRRGVLASRTAARQKLYTSNLASLKRSLDVMMEGESSHRRVETEMKKIGRPFDPSAAKDADLLEKSLD</sequence>
<reference evidence="3" key="1">
    <citation type="submission" date="2018-05" db="EMBL/GenBank/DDBJ databases">
        <title>Complete genome sequnece of Akkermansia muciniphila EB-AMDK-40.</title>
        <authorList>
            <person name="Nam Y.-D."/>
            <person name="Chung W.-H."/>
            <person name="Park Y.S."/>
            <person name="Kang J."/>
        </authorList>
    </citation>
    <scope>NUCLEOTIDE SEQUENCE</scope>
    <source>
        <strain evidence="3">EB-AMDK-40</strain>
    </source>
</reference>
<protein>
    <recommendedName>
        <fullName evidence="5">Lipoprotein SmpA/OmlA domain-containing protein</fullName>
    </recommendedName>
</protein>
<feature type="signal peptide" evidence="2">
    <location>
        <begin position="1"/>
        <end position="19"/>
    </location>
</feature>
<evidence type="ECO:0000313" key="3">
    <source>
        <dbReference type="EMBL" id="QHV64180.1"/>
    </source>
</evidence>
<accession>A0AAE7BIA3</accession>
<proteinExistence type="predicted"/>